<dbReference type="Pfam" id="PF01408">
    <property type="entry name" value="GFO_IDH_MocA"/>
    <property type="match status" value="1"/>
</dbReference>
<keyword evidence="4" id="KW-1185">Reference proteome</keyword>
<gene>
    <name evidence="3" type="ORF">DQG23_36945</name>
</gene>
<evidence type="ECO:0000313" key="4">
    <source>
        <dbReference type="Proteomes" id="UP000250369"/>
    </source>
</evidence>
<dbReference type="InterPro" id="IPR051450">
    <property type="entry name" value="Gfo/Idh/MocA_Oxidoreductases"/>
</dbReference>
<feature type="domain" description="GFO/IDH/MocA-like oxidoreductase" evidence="2">
    <location>
        <begin position="130"/>
        <end position="256"/>
    </location>
</feature>
<dbReference type="PANTHER" id="PTHR43377">
    <property type="entry name" value="BILIVERDIN REDUCTASE A"/>
    <property type="match status" value="1"/>
</dbReference>
<dbReference type="InterPro" id="IPR055170">
    <property type="entry name" value="GFO_IDH_MocA-like_dom"/>
</dbReference>
<dbReference type="GO" id="GO:0000166">
    <property type="term" value="F:nucleotide binding"/>
    <property type="evidence" value="ECO:0007669"/>
    <property type="project" value="InterPro"/>
</dbReference>
<comment type="caution">
    <text evidence="3">The sequence shown here is derived from an EMBL/GenBank/DDBJ whole genome shotgun (WGS) entry which is preliminary data.</text>
</comment>
<dbReference type="PANTHER" id="PTHR43377:SF1">
    <property type="entry name" value="BILIVERDIN REDUCTASE A"/>
    <property type="match status" value="1"/>
</dbReference>
<evidence type="ECO:0000259" key="2">
    <source>
        <dbReference type="Pfam" id="PF22725"/>
    </source>
</evidence>
<evidence type="ECO:0000259" key="1">
    <source>
        <dbReference type="Pfam" id="PF01408"/>
    </source>
</evidence>
<dbReference type="SUPFAM" id="SSF51735">
    <property type="entry name" value="NAD(P)-binding Rossmann-fold domains"/>
    <property type="match status" value="1"/>
</dbReference>
<name>A0A329LUV1_9BACL</name>
<dbReference type="OrthoDB" id="9768836at2"/>
<protein>
    <submittedName>
        <fullName evidence="3">Gfo/Idh/MocA family oxidoreductase</fullName>
    </submittedName>
</protein>
<dbReference type="RefSeq" id="WP_113036060.1">
    <property type="nucleotide sequence ID" value="NZ_QMFB01000040.1"/>
</dbReference>
<feature type="domain" description="Gfo/Idh/MocA-like oxidoreductase N-terminal" evidence="1">
    <location>
        <begin position="3"/>
        <end position="107"/>
    </location>
</feature>
<dbReference type="Gene3D" id="3.30.360.10">
    <property type="entry name" value="Dihydrodipicolinate Reductase, domain 2"/>
    <property type="match status" value="1"/>
</dbReference>
<dbReference type="Proteomes" id="UP000250369">
    <property type="component" value="Unassembled WGS sequence"/>
</dbReference>
<proteinExistence type="predicted"/>
<dbReference type="Gene3D" id="3.40.50.720">
    <property type="entry name" value="NAD(P)-binding Rossmann-like Domain"/>
    <property type="match status" value="1"/>
</dbReference>
<organism evidence="3 4">
    <name type="scientific">Paenibacillus contaminans</name>
    <dbReference type="NCBI Taxonomy" id="450362"/>
    <lineage>
        <taxon>Bacteria</taxon>
        <taxon>Bacillati</taxon>
        <taxon>Bacillota</taxon>
        <taxon>Bacilli</taxon>
        <taxon>Bacillales</taxon>
        <taxon>Paenibacillaceae</taxon>
        <taxon>Paenibacillus</taxon>
    </lineage>
</organism>
<dbReference type="Pfam" id="PF22725">
    <property type="entry name" value="GFO_IDH_MocA_C3"/>
    <property type="match status" value="1"/>
</dbReference>
<evidence type="ECO:0000313" key="3">
    <source>
        <dbReference type="EMBL" id="RAV10906.1"/>
    </source>
</evidence>
<dbReference type="EMBL" id="QMFB01000040">
    <property type="protein sequence ID" value="RAV10906.1"/>
    <property type="molecule type" value="Genomic_DNA"/>
</dbReference>
<dbReference type="SUPFAM" id="SSF55347">
    <property type="entry name" value="Glyceraldehyde-3-phosphate dehydrogenase-like, C-terminal domain"/>
    <property type="match status" value="1"/>
</dbReference>
<dbReference type="AlphaFoldDB" id="A0A329LUV1"/>
<accession>A0A329LUV1</accession>
<reference evidence="3 4" key="1">
    <citation type="journal article" date="2009" name="Int. J. Syst. Evol. Microbiol.">
        <title>Paenibacillus contaminans sp. nov., isolated from a contaminated laboratory plate.</title>
        <authorList>
            <person name="Chou J.H."/>
            <person name="Lee J.H."/>
            <person name="Lin M.C."/>
            <person name="Chang P.S."/>
            <person name="Arun A.B."/>
            <person name="Young C.C."/>
            <person name="Chen W.M."/>
        </authorList>
    </citation>
    <scope>NUCLEOTIDE SEQUENCE [LARGE SCALE GENOMIC DNA]</scope>
    <source>
        <strain evidence="3 4">CKOBP-6</strain>
    </source>
</reference>
<dbReference type="InterPro" id="IPR000683">
    <property type="entry name" value="Gfo/Idh/MocA-like_OxRdtase_N"/>
</dbReference>
<dbReference type="InterPro" id="IPR036291">
    <property type="entry name" value="NAD(P)-bd_dom_sf"/>
</dbReference>
<sequence>MYNFAIVGCQHGHISMFIEAMLKAGHHCIGIYDREPDVLAAHFAEKYNIPLVRDADDIWHSSATIIGSSAINDEKIAIIETCCEHGKHIMLDKPIVTNREGLDRLEAVIDRGRIQIGLLLTSRDKKSLFTLRQMIQAGELGSLVSITMRKPHKLTPGSRQAWHFSKRQNGGIIMDLFIHDFDILGYLTGQAVASSTAVLTKSILPEYPDFYDVAAVQSVMSGGVVAQLYADWHTPEKCWSYGDLRIFVTGTSGSAEIRLTGDPSVGQEELLFTVMHDWPFAKIPLQTVPSTVTEDFLLRIEGSPHTITHSDLLSASRAAVEADEAAVIVRNHGM</sequence>